<dbReference type="SMART" id="SM00297">
    <property type="entry name" value="BROMO"/>
    <property type="match status" value="2"/>
</dbReference>
<feature type="compositionally biased region" description="Polar residues" evidence="16">
    <location>
        <begin position="809"/>
        <end position="821"/>
    </location>
</feature>
<feature type="region of interest" description="Disordered" evidence="16">
    <location>
        <begin position="143"/>
        <end position="183"/>
    </location>
</feature>
<dbReference type="PANTHER" id="PTHR22880:SF175">
    <property type="entry name" value="BROMODOMAIN TESTIS-SPECIFIC PROTEIN"/>
    <property type="match status" value="1"/>
</dbReference>
<feature type="compositionally biased region" description="Polar residues" evidence="16">
    <location>
        <begin position="156"/>
        <end position="179"/>
    </location>
</feature>
<dbReference type="CDD" id="cd05497">
    <property type="entry name" value="Bromo_Brdt_I_like"/>
    <property type="match status" value="1"/>
</dbReference>
<dbReference type="InterPro" id="IPR043508">
    <property type="entry name" value="Bromo_Brdt_I"/>
</dbReference>
<dbReference type="InterPro" id="IPR001487">
    <property type="entry name" value="Bromodomain"/>
</dbReference>
<dbReference type="PROSITE" id="PS51525">
    <property type="entry name" value="NET"/>
    <property type="match status" value="1"/>
</dbReference>
<feature type="region of interest" description="Disordered" evidence="16">
    <location>
        <begin position="454"/>
        <end position="479"/>
    </location>
</feature>
<dbReference type="Gene3D" id="1.20.1270.220">
    <property type="match status" value="1"/>
</dbReference>
<keyword evidence="5" id="KW-0744">Spermatogenesis</keyword>
<evidence type="ECO:0000256" key="4">
    <source>
        <dbReference type="ARBA" id="ARBA00022853"/>
    </source>
</evidence>
<feature type="domain" description="Bromo" evidence="17">
    <location>
        <begin position="300"/>
        <end position="372"/>
    </location>
</feature>
<evidence type="ECO:0000256" key="9">
    <source>
        <dbReference type="ARBA" id="ARBA00023159"/>
    </source>
</evidence>
<keyword evidence="7" id="KW-0175">Coiled coil</keyword>
<keyword evidence="9" id="KW-0010">Activator</keyword>
<evidence type="ECO:0000256" key="15">
    <source>
        <dbReference type="PROSITE-ProRule" id="PRU00035"/>
    </source>
</evidence>
<gene>
    <name evidence="20" type="primary">BRDT</name>
</gene>
<protein>
    <recommendedName>
        <fullName evidence="13">Bromodomain testis-specific protein</fullName>
    </recommendedName>
</protein>
<evidence type="ECO:0000256" key="11">
    <source>
        <dbReference type="ARBA" id="ARBA00023242"/>
    </source>
</evidence>
<dbReference type="Proteomes" id="UP001652627">
    <property type="component" value="Chromosome 8"/>
</dbReference>
<evidence type="ECO:0000256" key="5">
    <source>
        <dbReference type="ARBA" id="ARBA00022871"/>
    </source>
</evidence>
<evidence type="ECO:0000256" key="13">
    <source>
        <dbReference type="ARBA" id="ARBA00040033"/>
    </source>
</evidence>
<feature type="compositionally biased region" description="Polar residues" evidence="16">
    <location>
        <begin position="397"/>
        <end position="410"/>
    </location>
</feature>
<feature type="compositionally biased region" description="Basic residues" evidence="16">
    <location>
        <begin position="593"/>
        <end position="606"/>
    </location>
</feature>
<feature type="region of interest" description="Disordered" evidence="16">
    <location>
        <begin position="721"/>
        <end position="743"/>
    </location>
</feature>
<evidence type="ECO:0000259" key="18">
    <source>
        <dbReference type="PROSITE" id="PS51525"/>
    </source>
</evidence>
<keyword evidence="3" id="KW-0221">Differentiation</keyword>
<feature type="compositionally biased region" description="Basic and acidic residues" evidence="16">
    <location>
        <begin position="856"/>
        <end position="868"/>
    </location>
</feature>
<feature type="compositionally biased region" description="Low complexity" evidence="16">
    <location>
        <begin position="654"/>
        <end position="678"/>
    </location>
</feature>
<evidence type="ECO:0000313" key="20">
    <source>
        <dbReference type="RefSeq" id="XP_067157041.1"/>
    </source>
</evidence>
<evidence type="ECO:0000256" key="14">
    <source>
        <dbReference type="ARBA" id="ARBA00044509"/>
    </source>
</evidence>
<dbReference type="Pfam" id="PF17035">
    <property type="entry name" value="BET"/>
    <property type="match status" value="1"/>
</dbReference>
<evidence type="ECO:0000256" key="7">
    <source>
        <dbReference type="ARBA" id="ARBA00023054"/>
    </source>
</evidence>
<feature type="compositionally biased region" description="Basic residues" evidence="16">
    <location>
        <begin position="460"/>
        <end position="472"/>
    </location>
</feature>
<dbReference type="GeneID" id="106499638"/>
<dbReference type="PROSITE" id="PS50014">
    <property type="entry name" value="BROMODOMAIN_2"/>
    <property type="match status" value="2"/>
</dbReference>
<keyword evidence="2" id="KW-0677">Repeat</keyword>
<evidence type="ECO:0000256" key="2">
    <source>
        <dbReference type="ARBA" id="ARBA00022737"/>
    </source>
</evidence>
<dbReference type="PANTHER" id="PTHR22880">
    <property type="entry name" value="FALZ-RELATED BROMODOMAIN-CONTAINING PROTEINS"/>
    <property type="match status" value="1"/>
</dbReference>
<reference evidence="20" key="1">
    <citation type="submission" date="2025-08" db="UniProtKB">
        <authorList>
            <consortium name="RefSeq"/>
        </authorList>
    </citation>
    <scope>IDENTIFICATION</scope>
    <source>
        <tissue evidence="20">Blood</tissue>
    </source>
</reference>
<feature type="region of interest" description="Disordered" evidence="16">
    <location>
        <begin position="808"/>
        <end position="875"/>
    </location>
</feature>
<keyword evidence="19" id="KW-1185">Reference proteome</keyword>
<evidence type="ECO:0000256" key="12">
    <source>
        <dbReference type="ARBA" id="ARBA00023254"/>
    </source>
</evidence>
<feature type="domain" description="NET" evidence="18">
    <location>
        <begin position="518"/>
        <end position="600"/>
    </location>
</feature>
<evidence type="ECO:0000256" key="10">
    <source>
        <dbReference type="ARBA" id="ARBA00023163"/>
    </source>
</evidence>
<evidence type="ECO:0000256" key="1">
    <source>
        <dbReference type="ARBA" id="ARBA00004123"/>
    </source>
</evidence>
<dbReference type="Pfam" id="PF00439">
    <property type="entry name" value="Bromodomain"/>
    <property type="match status" value="2"/>
</dbReference>
<dbReference type="Pfam" id="PF17105">
    <property type="entry name" value="BRD4_CDT"/>
    <property type="match status" value="1"/>
</dbReference>
<evidence type="ECO:0000256" key="8">
    <source>
        <dbReference type="ARBA" id="ARBA00023117"/>
    </source>
</evidence>
<accession>A0ABM4EWH1</accession>
<dbReference type="PROSITE" id="PS00633">
    <property type="entry name" value="BROMODOMAIN_1"/>
    <property type="match status" value="1"/>
</dbReference>
<proteinExistence type="inferred from homology"/>
<keyword evidence="10" id="KW-0804">Transcription</keyword>
<feature type="compositionally biased region" description="Basic and acidic residues" evidence="16">
    <location>
        <begin position="607"/>
        <end position="625"/>
    </location>
</feature>
<feature type="compositionally biased region" description="Basic and acidic residues" evidence="16">
    <location>
        <begin position="420"/>
        <end position="433"/>
    </location>
</feature>
<comment type="similarity">
    <text evidence="14">Belongs to the BET family.</text>
</comment>
<keyword evidence="12" id="KW-0469">Meiosis</keyword>
<dbReference type="InterPro" id="IPR038336">
    <property type="entry name" value="NET_sf"/>
</dbReference>
<keyword evidence="8 15" id="KW-0103">Bromodomain</keyword>
<name>A0ABM4EWH1_9AVES</name>
<dbReference type="RefSeq" id="XP_067157041.1">
    <property type="nucleotide sequence ID" value="XM_067300940.1"/>
</dbReference>
<evidence type="ECO:0000259" key="17">
    <source>
        <dbReference type="PROSITE" id="PS50014"/>
    </source>
</evidence>
<evidence type="ECO:0000256" key="3">
    <source>
        <dbReference type="ARBA" id="ARBA00022782"/>
    </source>
</evidence>
<dbReference type="InterPro" id="IPR031354">
    <property type="entry name" value="BRD4_CDT"/>
</dbReference>
<keyword evidence="11" id="KW-0539">Nucleus</keyword>
<dbReference type="InterPro" id="IPR018359">
    <property type="entry name" value="Bromodomain_CS"/>
</dbReference>
<dbReference type="InterPro" id="IPR027353">
    <property type="entry name" value="NET_dom"/>
</dbReference>
<organism evidence="19 20">
    <name type="scientific">Apteryx mantelli</name>
    <name type="common">North Island brown kiwi</name>
    <dbReference type="NCBI Taxonomy" id="2696672"/>
    <lineage>
        <taxon>Eukaryota</taxon>
        <taxon>Metazoa</taxon>
        <taxon>Chordata</taxon>
        <taxon>Craniata</taxon>
        <taxon>Vertebrata</taxon>
        <taxon>Euteleostomi</taxon>
        <taxon>Archelosauria</taxon>
        <taxon>Archosauria</taxon>
        <taxon>Dinosauria</taxon>
        <taxon>Saurischia</taxon>
        <taxon>Theropoda</taxon>
        <taxon>Coelurosauria</taxon>
        <taxon>Aves</taxon>
        <taxon>Palaeognathae</taxon>
        <taxon>Apterygiformes</taxon>
        <taxon>Apterygidae</taxon>
        <taxon>Apteryx</taxon>
    </lineage>
</organism>
<feature type="region of interest" description="Disordered" evidence="16">
    <location>
        <begin position="397"/>
        <end position="433"/>
    </location>
</feature>
<dbReference type="PRINTS" id="PR00503">
    <property type="entry name" value="BROMODOMAIN"/>
</dbReference>
<keyword evidence="4" id="KW-0156">Chromatin regulator</keyword>
<comment type="subcellular location">
    <subcellularLocation>
        <location evidence="1">Nucleus</location>
    </subcellularLocation>
</comment>
<evidence type="ECO:0000256" key="6">
    <source>
        <dbReference type="ARBA" id="ARBA00023015"/>
    </source>
</evidence>
<sequence length="1022" mass="115418">MSVPKQQRSIIVNPPPPEYINNKSSGCQTNQLQYLQRVVMKAMWRHNFSWPFHLPVDAAALNLPDYYSIIKKPMDLSTIKKRLEHNYYTKAAECIEDFKTMFLNCYIYNKPGDDIVFMAQELEKVFLQKIAQMPPEERIVILNKGKRKGKKAEEIQQPNPGTSSTKQNIIQKQAESSEQPPVMTQELQQVTLAPLSTAHLTTLMPAAVPITKAKKGVKRKADTTTPTTSIFTAGSESSATFNERKAVKTCRGENECVIPNKLLKKVLPESQESPKILKKVQLSEQLKHCNEILKEMFSKKHAAYAWPFLKPVDVASLPLGENQGTTKCPTDLGTIKKKMDNSEYKDTQEFATDVRLMFMSCYKHNSPDHEVVAMARKLQDVFEMHFAKIPDEPVASVSLSQPTRQMTKAYSSKSSSDQSSEEKSSEDSENERAMHLAKLQEQLKAVHQQLRALTRTSLPRLKKKKGKAKRERRNKEKAKIKSLIQKKKNLKHKKKSKKKLSLNIQSKKTMQHVLLAHKSEDEDGAKPMNYDEKRQLSLDINKLPGDKLGKVVHIIQSREPSLRNSNPDEIEIDFETLKASTLRELEKYVATSLRKRPRKQHAKKTTKSKEQLNFERKRELEKRLLDVNGQLNPKKQNFKFGNNAEPSIGPSRLSDSSNSSSSSDSSSSTSSASSSSDSSDSESETCSKQNRTRQNCPISMEQAKRIPLSLQRMYCNAVPQAQPSPSLTSSLQNQGSSEIQQPSPNVLQRFQPLQSRSLKSSEQNTPSPSGIITALSALHDAPVQQMPQSTPRTNQPLVTPCTHAVPEVSDTTSQVDTTHWTKQAEKTVINPAKSSKPQKNNSERTADSESINQEQSHSDISNDGKNTLEPKSQVLPKKDAGIKNIDSWVSLCKKMMLPAPVKTSVEIFKQFRKAAIEKKSEQAQELTKPLVQAERELQNLPQRRERGHEGAGLEAMAVKVFEAQKEEGKSKQLPEAQQYSLVQDRNLARKMEQERRRREAMTCTIDMNLQSDIMATFEENLE</sequence>
<dbReference type="InterPro" id="IPR050935">
    <property type="entry name" value="Bromo_chromatin_reader"/>
</dbReference>
<evidence type="ECO:0000313" key="19">
    <source>
        <dbReference type="Proteomes" id="UP001652627"/>
    </source>
</evidence>
<feature type="region of interest" description="Disordered" evidence="16">
    <location>
        <begin position="592"/>
        <end position="700"/>
    </location>
</feature>
<feature type="compositionally biased region" description="Polar residues" evidence="16">
    <location>
        <begin position="684"/>
        <end position="697"/>
    </location>
</feature>
<keyword evidence="6" id="KW-0805">Transcription regulation</keyword>
<feature type="domain" description="Bromo" evidence="17">
    <location>
        <begin position="44"/>
        <end position="116"/>
    </location>
</feature>
<dbReference type="SUPFAM" id="SSF47370">
    <property type="entry name" value="Bromodomain"/>
    <property type="match status" value="2"/>
</dbReference>
<evidence type="ECO:0000256" key="16">
    <source>
        <dbReference type="SAM" id="MobiDB-lite"/>
    </source>
</evidence>
<dbReference type="Gene3D" id="1.20.920.10">
    <property type="entry name" value="Bromodomain-like"/>
    <property type="match status" value="2"/>
</dbReference>
<dbReference type="InterPro" id="IPR036427">
    <property type="entry name" value="Bromodomain-like_sf"/>
</dbReference>